<feature type="transmembrane region" description="Helical" evidence="2">
    <location>
        <begin position="177"/>
        <end position="197"/>
    </location>
</feature>
<evidence type="ECO:0000313" key="4">
    <source>
        <dbReference type="Proteomes" id="UP000032214"/>
    </source>
</evidence>
<keyword evidence="2" id="KW-0812">Transmembrane</keyword>
<proteinExistence type="predicted"/>
<reference evidence="3 4" key="1">
    <citation type="journal article" date="2013" name="Proc. Natl. Acad. Sci. U.S.A.">
        <title>Candidate phylum TM6 genome recovered from a hospital sink biofilm provides genomic insights into this uncultivated phylum.</title>
        <authorList>
            <person name="McLean J.S."/>
            <person name="Lombardo M.J."/>
            <person name="Badger J.H."/>
            <person name="Edlund A."/>
            <person name="Novotny M."/>
            <person name="Yee-Greenbaum J."/>
            <person name="Vyahhi N."/>
            <person name="Hall A.P."/>
            <person name="Yang Y."/>
            <person name="Dupont C.L."/>
            <person name="Ziegler M.G."/>
            <person name="Chitsaz H."/>
            <person name="Allen A.E."/>
            <person name="Yooseph S."/>
            <person name="Tesler G."/>
            <person name="Pevzner P.A."/>
            <person name="Friedman R.M."/>
            <person name="Nealson K.H."/>
            <person name="Venter J.C."/>
            <person name="Lasken R.S."/>
        </authorList>
    </citation>
    <scope>NUCLEOTIDE SEQUENCE [LARGE SCALE GENOMIC DNA]</scope>
    <source>
        <strain evidence="3 4">TM6SC1</strain>
    </source>
</reference>
<comment type="caution">
    <text evidence="3">The sequence shown here is derived from an EMBL/GenBank/DDBJ whole genome shotgun (WGS) entry which is preliminary data.</text>
</comment>
<name>A0A0D2JLW9_9BACT</name>
<dbReference type="Proteomes" id="UP000032214">
    <property type="component" value="Unassembled WGS sequence"/>
</dbReference>
<evidence type="ECO:0000313" key="3">
    <source>
        <dbReference type="EMBL" id="KIX85338.1"/>
    </source>
</evidence>
<dbReference type="STRING" id="1306947.J120_03500"/>
<dbReference type="InterPro" id="IPR050222">
    <property type="entry name" value="MATE_MdtK"/>
</dbReference>
<feature type="transmembrane region" description="Helical" evidence="2">
    <location>
        <begin position="335"/>
        <end position="360"/>
    </location>
</feature>
<dbReference type="GO" id="GO:0042910">
    <property type="term" value="F:xenobiotic transmembrane transporter activity"/>
    <property type="evidence" value="ECO:0007669"/>
    <property type="project" value="InterPro"/>
</dbReference>
<protein>
    <recommendedName>
        <fullName evidence="5">MATE family efflux transporter</fullName>
    </recommendedName>
</protein>
<evidence type="ECO:0008006" key="5">
    <source>
        <dbReference type="Google" id="ProtNLM"/>
    </source>
</evidence>
<dbReference type="eggNOG" id="COG0534">
    <property type="taxonomic scope" value="Bacteria"/>
</dbReference>
<evidence type="ECO:0000256" key="2">
    <source>
        <dbReference type="SAM" id="Phobius"/>
    </source>
</evidence>
<dbReference type="AlphaFoldDB" id="A0A0D2JLW9"/>
<feature type="transmembrane region" description="Helical" evidence="2">
    <location>
        <begin position="431"/>
        <end position="453"/>
    </location>
</feature>
<feature type="transmembrane region" description="Helical" evidence="2">
    <location>
        <begin position="257"/>
        <end position="279"/>
    </location>
</feature>
<evidence type="ECO:0000256" key="1">
    <source>
        <dbReference type="ARBA" id="ARBA00022448"/>
    </source>
</evidence>
<sequence>MKKGLVASYVAGIKDIYHGETYSTIMRYFIPECITAFLIYSLPSILDSYFICCFKSTPTYALLSITNNWSHFIFKITEAFSVATVVMVGQRNGNHEYRSAGDAARDAFWISAILGGVLAGLLYISAYWIYKLHGVAPEMIAMGIPFLQLRSFAIFLCFMYMACIGFLRAIKNTRVPMLIFAAGSLIFIVLDYIFIFGRCGVQARGLQGSALASCIQYGVMLIIALGYILGHRKYRKYGLHLFVGAFTFKNLKYWFELAWPMVLDKATLAGAYVWLGILITKLGTNYSATFGAIKDLERLAFTPAIACAQIITFLVSNDYKLQNWENIKTNIKKIIFLASVFVFSGLLLICCKPLVFLQIFDRTGDFAQMAARIFPVISVLVFFDLLQLILSGALRGSGNVNTVMLVRLAVCCGYFVPVSCIIWYLPITDLTLKFVLIYGSFYVGNALMSVIYINRFRTDEWKQLS</sequence>
<dbReference type="PANTHER" id="PTHR43298">
    <property type="entry name" value="MULTIDRUG RESISTANCE PROTEIN NORM-RELATED"/>
    <property type="match status" value="1"/>
</dbReference>
<dbReference type="Pfam" id="PF01554">
    <property type="entry name" value="MatE"/>
    <property type="match status" value="2"/>
</dbReference>
<feature type="transmembrane region" description="Helical" evidence="2">
    <location>
        <begin position="209"/>
        <end position="229"/>
    </location>
</feature>
<feature type="transmembrane region" description="Helical" evidence="2">
    <location>
        <begin position="299"/>
        <end position="315"/>
    </location>
</feature>
<dbReference type="PANTHER" id="PTHR43298:SF2">
    <property type="entry name" value="FMN_FAD EXPORTER YEEO-RELATED"/>
    <property type="match status" value="1"/>
</dbReference>
<keyword evidence="2" id="KW-0472">Membrane</keyword>
<feature type="transmembrane region" description="Helical" evidence="2">
    <location>
        <begin position="372"/>
        <end position="393"/>
    </location>
</feature>
<keyword evidence="1" id="KW-0813">Transport</keyword>
<gene>
    <name evidence="3" type="ORF">J120_03500</name>
</gene>
<dbReference type="InterPro" id="IPR002528">
    <property type="entry name" value="MATE_fam"/>
</dbReference>
<dbReference type="EMBL" id="ARQD01000002">
    <property type="protein sequence ID" value="KIX85338.1"/>
    <property type="molecule type" value="Genomic_DNA"/>
</dbReference>
<keyword evidence="4" id="KW-1185">Reference proteome</keyword>
<accession>A0A0D2JLW9</accession>
<keyword evidence="2" id="KW-1133">Transmembrane helix</keyword>
<dbReference type="GO" id="GO:0015297">
    <property type="term" value="F:antiporter activity"/>
    <property type="evidence" value="ECO:0007669"/>
    <property type="project" value="InterPro"/>
</dbReference>
<organism evidence="3 4">
    <name type="scientific">candidate division TM6 bacterium JCVI TM6SC1</name>
    <dbReference type="NCBI Taxonomy" id="1306947"/>
    <lineage>
        <taxon>Bacteria</taxon>
        <taxon>Candidatus Babelota</taxon>
        <taxon>Vermiphilus</taxon>
    </lineage>
</organism>
<feature type="transmembrane region" description="Helical" evidence="2">
    <location>
        <begin position="150"/>
        <end position="170"/>
    </location>
</feature>
<feature type="transmembrane region" description="Helical" evidence="2">
    <location>
        <begin position="405"/>
        <end position="425"/>
    </location>
</feature>
<dbReference type="NCBIfam" id="TIGR00797">
    <property type="entry name" value="matE"/>
    <property type="match status" value="1"/>
</dbReference>
<dbReference type="GO" id="GO:0005886">
    <property type="term" value="C:plasma membrane"/>
    <property type="evidence" value="ECO:0007669"/>
    <property type="project" value="TreeGrafter"/>
</dbReference>
<feature type="transmembrane region" description="Helical" evidence="2">
    <location>
        <begin position="107"/>
        <end position="130"/>
    </location>
</feature>